<sequence>MSVEWFKVGFPHALRRGSLKKPRTSSGPLLATQMIKWQETTKSVLPECGCSSQYLTLFEGTRVSKARIQ</sequence>
<keyword evidence="2" id="KW-1185">Reference proteome</keyword>
<proteinExistence type="predicted"/>
<evidence type="ECO:0000313" key="1">
    <source>
        <dbReference type="EMBL" id="KAL1844907.1"/>
    </source>
</evidence>
<comment type="caution">
    <text evidence="1">The sequence shown here is derived from an EMBL/GenBank/DDBJ whole genome shotgun (WGS) entry which is preliminary data.</text>
</comment>
<gene>
    <name evidence="1" type="ORF">VTK73DRAFT_1534</name>
</gene>
<accession>A0ABR3VT95</accession>
<evidence type="ECO:0000313" key="2">
    <source>
        <dbReference type="Proteomes" id="UP001586593"/>
    </source>
</evidence>
<name>A0ABR3VT95_9PEZI</name>
<reference evidence="1 2" key="1">
    <citation type="journal article" date="2024" name="Commun. Biol.">
        <title>Comparative genomic analysis of thermophilic fungi reveals convergent evolutionary adaptations and gene losses.</title>
        <authorList>
            <person name="Steindorff A.S."/>
            <person name="Aguilar-Pontes M.V."/>
            <person name="Robinson A.J."/>
            <person name="Andreopoulos B."/>
            <person name="LaButti K."/>
            <person name="Kuo A."/>
            <person name="Mondo S."/>
            <person name="Riley R."/>
            <person name="Otillar R."/>
            <person name="Haridas S."/>
            <person name="Lipzen A."/>
            <person name="Grimwood J."/>
            <person name="Schmutz J."/>
            <person name="Clum A."/>
            <person name="Reid I.D."/>
            <person name="Moisan M.C."/>
            <person name="Butler G."/>
            <person name="Nguyen T.T.M."/>
            <person name="Dewar K."/>
            <person name="Conant G."/>
            <person name="Drula E."/>
            <person name="Henrissat B."/>
            <person name="Hansel C."/>
            <person name="Singer S."/>
            <person name="Hutchinson M.I."/>
            <person name="de Vries R.P."/>
            <person name="Natvig D.O."/>
            <person name="Powell A.J."/>
            <person name="Tsang A."/>
            <person name="Grigoriev I.V."/>
        </authorList>
    </citation>
    <scope>NUCLEOTIDE SEQUENCE [LARGE SCALE GENOMIC DNA]</scope>
    <source>
        <strain evidence="1 2">ATCC 24622</strain>
    </source>
</reference>
<dbReference type="EMBL" id="JAZHXJ010001381">
    <property type="protein sequence ID" value="KAL1844907.1"/>
    <property type="molecule type" value="Genomic_DNA"/>
</dbReference>
<dbReference type="Proteomes" id="UP001586593">
    <property type="component" value="Unassembled WGS sequence"/>
</dbReference>
<protein>
    <submittedName>
        <fullName evidence="1">Uncharacterized protein</fullName>
    </submittedName>
</protein>
<organism evidence="1 2">
    <name type="scientific">Phialemonium thermophilum</name>
    <dbReference type="NCBI Taxonomy" id="223376"/>
    <lineage>
        <taxon>Eukaryota</taxon>
        <taxon>Fungi</taxon>
        <taxon>Dikarya</taxon>
        <taxon>Ascomycota</taxon>
        <taxon>Pezizomycotina</taxon>
        <taxon>Sordariomycetes</taxon>
        <taxon>Sordariomycetidae</taxon>
        <taxon>Cephalothecales</taxon>
        <taxon>Cephalothecaceae</taxon>
        <taxon>Phialemonium</taxon>
    </lineage>
</organism>